<evidence type="ECO:0000259" key="3">
    <source>
        <dbReference type="Pfam" id="PF01266"/>
    </source>
</evidence>
<organism evidence="7 8">
    <name type="scientific">Ruegeria marisflavi</name>
    <dbReference type="NCBI Taxonomy" id="2984152"/>
    <lineage>
        <taxon>Bacteria</taxon>
        <taxon>Pseudomonadati</taxon>
        <taxon>Pseudomonadota</taxon>
        <taxon>Alphaproteobacteria</taxon>
        <taxon>Rhodobacterales</taxon>
        <taxon>Roseobacteraceae</taxon>
        <taxon>Ruegeria</taxon>
    </lineage>
</organism>
<dbReference type="Pfam" id="PF16350">
    <property type="entry name" value="FAO_M"/>
    <property type="match status" value="1"/>
</dbReference>
<dbReference type="InterPro" id="IPR006222">
    <property type="entry name" value="GCVT_N"/>
</dbReference>
<dbReference type="InterPro" id="IPR013977">
    <property type="entry name" value="GcvT_C"/>
</dbReference>
<dbReference type="Proteomes" id="UP001321014">
    <property type="component" value="Unassembled WGS sequence"/>
</dbReference>
<dbReference type="SUPFAM" id="SSF101790">
    <property type="entry name" value="Aminomethyltransferase beta-barrel domain"/>
    <property type="match status" value="1"/>
</dbReference>
<keyword evidence="2" id="KW-0560">Oxidoreductase</keyword>
<keyword evidence="8" id="KW-1185">Reference proteome</keyword>
<dbReference type="Pfam" id="PF01571">
    <property type="entry name" value="GCV_T"/>
    <property type="match status" value="1"/>
</dbReference>
<dbReference type="Gene3D" id="3.30.1360.120">
    <property type="entry name" value="Probable tRNA modification gtpase trme, domain 1"/>
    <property type="match status" value="1"/>
</dbReference>
<evidence type="ECO:0000313" key="8">
    <source>
        <dbReference type="Proteomes" id="UP001321014"/>
    </source>
</evidence>
<accession>A0ABT2WSV5</accession>
<feature type="domain" description="FAD dependent oxidoreductase" evidence="3">
    <location>
        <begin position="15"/>
        <end position="371"/>
    </location>
</feature>
<dbReference type="InterPro" id="IPR028896">
    <property type="entry name" value="GcvT/YgfZ/DmdA"/>
</dbReference>
<dbReference type="RefSeq" id="WP_263388982.1">
    <property type="nucleotide sequence ID" value="NZ_JAOVQN010000014.1"/>
</dbReference>
<dbReference type="InterPro" id="IPR027266">
    <property type="entry name" value="TrmE/GcvT-like"/>
</dbReference>
<evidence type="ECO:0000313" key="7">
    <source>
        <dbReference type="EMBL" id="MCU9838986.1"/>
    </source>
</evidence>
<comment type="similarity">
    <text evidence="1">Belongs to the GcvT family.</text>
</comment>
<evidence type="ECO:0000259" key="6">
    <source>
        <dbReference type="Pfam" id="PF16350"/>
    </source>
</evidence>
<dbReference type="SUPFAM" id="SSF103025">
    <property type="entry name" value="Folate-binding domain"/>
    <property type="match status" value="1"/>
</dbReference>
<dbReference type="Gene3D" id="3.50.50.60">
    <property type="entry name" value="FAD/NAD(P)-binding domain"/>
    <property type="match status" value="1"/>
</dbReference>
<evidence type="ECO:0000256" key="2">
    <source>
        <dbReference type="ARBA" id="ARBA00023002"/>
    </source>
</evidence>
<name>A0ABT2WSV5_9RHOB</name>
<dbReference type="Pfam" id="PF01266">
    <property type="entry name" value="DAO"/>
    <property type="match status" value="1"/>
</dbReference>
<feature type="domain" description="GCVT N-terminal" evidence="4">
    <location>
        <begin position="431"/>
        <end position="707"/>
    </location>
</feature>
<dbReference type="InterPro" id="IPR036188">
    <property type="entry name" value="FAD/NAD-bd_sf"/>
</dbReference>
<dbReference type="InterPro" id="IPR029043">
    <property type="entry name" value="GcvT/YgfZ_C"/>
</dbReference>
<dbReference type="Gene3D" id="2.40.30.110">
    <property type="entry name" value="Aminomethyltransferase beta-barrel domains"/>
    <property type="match status" value="1"/>
</dbReference>
<evidence type="ECO:0000259" key="5">
    <source>
        <dbReference type="Pfam" id="PF08669"/>
    </source>
</evidence>
<dbReference type="PANTHER" id="PTHR43757">
    <property type="entry name" value="AMINOMETHYLTRANSFERASE"/>
    <property type="match status" value="1"/>
</dbReference>
<dbReference type="Gene3D" id="3.30.9.10">
    <property type="entry name" value="D-Amino Acid Oxidase, subunit A, domain 2"/>
    <property type="match status" value="1"/>
</dbReference>
<dbReference type="PANTHER" id="PTHR43757:SF2">
    <property type="entry name" value="AMINOMETHYLTRANSFERASE, MITOCHONDRIAL"/>
    <property type="match status" value="1"/>
</dbReference>
<reference evidence="7 8" key="1">
    <citation type="submission" date="2022-10" db="EMBL/GenBank/DDBJ databases">
        <title>Ruegeria sp. nov., isolated from ocean surface water.</title>
        <authorList>
            <person name="He W."/>
            <person name="Wang L."/>
            <person name="Zhang D.-F."/>
        </authorList>
    </citation>
    <scope>NUCLEOTIDE SEQUENCE [LARGE SCALE GENOMIC DNA]</scope>
    <source>
        <strain evidence="7 8">WL0004</strain>
    </source>
</reference>
<dbReference type="Pfam" id="PF08669">
    <property type="entry name" value="GCV_T_C"/>
    <property type="match status" value="1"/>
</dbReference>
<dbReference type="EMBL" id="JAOVQN010000014">
    <property type="protein sequence ID" value="MCU9838986.1"/>
    <property type="molecule type" value="Genomic_DNA"/>
</dbReference>
<dbReference type="Gene3D" id="3.30.70.1400">
    <property type="entry name" value="Aminomethyltransferase beta-barrel domains"/>
    <property type="match status" value="1"/>
</dbReference>
<dbReference type="InterPro" id="IPR032503">
    <property type="entry name" value="FAO_M"/>
</dbReference>
<dbReference type="InterPro" id="IPR006076">
    <property type="entry name" value="FAD-dep_OxRdtase"/>
</dbReference>
<feature type="domain" description="FAD dependent oxidoreductase central" evidence="6">
    <location>
        <begin position="374"/>
        <end position="429"/>
    </location>
</feature>
<gene>
    <name evidence="7" type="ORF">OEZ49_14505</name>
</gene>
<evidence type="ECO:0000259" key="4">
    <source>
        <dbReference type="Pfam" id="PF01571"/>
    </source>
</evidence>
<evidence type="ECO:0000256" key="1">
    <source>
        <dbReference type="ARBA" id="ARBA00008609"/>
    </source>
</evidence>
<sequence>MQQGNVMTTHSAKHLIIGGGIIGCSIAYHLARAGERDVVLLEKASLTEGATWHAAGLVGQLRSSRNTTRMLKRSVALYDRLASETGMEFDWKKVGSLRLAATKERLLEAKRLATMARSFDLEMEIITAAEAKELFPYIDAEGLEGAAFIPSDGHVDPASLCQAIAAGARMHGAQIRQGVKVEDFELKGGRISRVMTSEGDYEAETVVLAAGMWSRELAAKLGVVVPACAVEHQYIVTEPLPQPALVKGLPTLRDPERLVYYKPDAGGRLVIGGYEEGTLPFGDNGIPGEFVRQLLPDNLDRFAPLAELAGQVTPVVNEVGIRQVINGPIPYSADGDFVMGWAPELKNLMLSTGFLYGIAAGGGAGEIIAEWILEGRPSLDLWPLDVRRFSPHHATRAFMYPRAVEHYAHHYKMRYPGQEAETARNLRLSPLHDRLKQHGAVFGSKNGWERPLWFAPEGVEPVDQLDFLNPGWKVFAEQEHKAAREGVVLIDQSSFSKFELIGPGALAAIQNLAVSNMDKPDGAVIYTQLCNEKGGTEADITVTRLGRDHFYIVTGAGFGVHDADWIRRHLPGDGSAQLIEMTSARAVINICGPKSREVLQVVAEEDVSNGAFPFATAREITLGAAKVRAARIGYTGELGWELHVPAEFALHVYDLLWQAGQDHGIRDLGYRAIESLRLEKGYVYWSADITPDYSPVEAGLAARVHLKSKGDFLGRPVLERQKAQGTSLRLCTFAAEERLPMTGGETILHQGAAVSLACSGGYGPTAGKTIVYGYLPAELAGERDFELELFGEHRALRRVDGPLFDPANDRLKA</sequence>
<proteinExistence type="inferred from homology"/>
<comment type="caution">
    <text evidence="7">The sequence shown here is derived from an EMBL/GenBank/DDBJ whole genome shotgun (WGS) entry which is preliminary data.</text>
</comment>
<dbReference type="SUPFAM" id="SSF54373">
    <property type="entry name" value="FAD-linked reductases, C-terminal domain"/>
    <property type="match status" value="1"/>
</dbReference>
<dbReference type="SUPFAM" id="SSF51905">
    <property type="entry name" value="FAD/NAD(P)-binding domain"/>
    <property type="match status" value="1"/>
</dbReference>
<feature type="domain" description="Aminomethyltransferase C-terminal" evidence="5">
    <location>
        <begin position="729"/>
        <end position="805"/>
    </location>
</feature>
<protein>
    <submittedName>
        <fullName evidence="7">FAD-dependent oxidoreductase</fullName>
    </submittedName>
</protein>